<keyword evidence="3" id="KW-1185">Reference proteome</keyword>
<evidence type="ECO:0000313" key="2">
    <source>
        <dbReference type="EMBL" id="MDV3455520.1"/>
    </source>
</evidence>
<evidence type="ECO:0000256" key="1">
    <source>
        <dbReference type="SAM" id="SignalP"/>
    </source>
</evidence>
<feature type="signal peptide" evidence="1">
    <location>
        <begin position="1"/>
        <end position="18"/>
    </location>
</feature>
<keyword evidence="1" id="KW-0732">Signal</keyword>
<dbReference type="RefSeq" id="WP_317224741.1">
    <property type="nucleotide sequence ID" value="NZ_JAWJEJ010000001.1"/>
</dbReference>
<name>A0ABU3Y2B1_9SPHN</name>
<dbReference type="EMBL" id="JAWJEJ010000001">
    <property type="protein sequence ID" value="MDV3455520.1"/>
    <property type="molecule type" value="Genomic_DNA"/>
</dbReference>
<evidence type="ECO:0000313" key="3">
    <source>
        <dbReference type="Proteomes" id="UP001273531"/>
    </source>
</evidence>
<feature type="chain" id="PRO_5047022878" evidence="1">
    <location>
        <begin position="19"/>
        <end position="277"/>
    </location>
</feature>
<gene>
    <name evidence="2" type="ORF">RZN05_00880</name>
</gene>
<proteinExistence type="predicted"/>
<dbReference type="Proteomes" id="UP001273531">
    <property type="component" value="Unassembled WGS sequence"/>
</dbReference>
<sequence length="277" mass="29379">MLIAAVLLQAAVAAPAFAPPLDTPLRIVAERIETSPVERRYRLERLVRFHREGEGYRAEAVLLANATSGPEALGNLVERGLTALAGRTIVLHLDSRGQVIEVDDMAALWERVCAHIAEAVSSRRSLSPDESSMLATRLVAPLRALPPDRRRALLATLVTAAITADPVEAPGATAAVELPGTSPFGTPLTLAGTRRTEAAGSLLRITTTATATVTLPPEGPAPARTGSVSLKRIRTVDPRTGLLATATDTVRNLAGTRETRLVTHTRVEIASPSAWPR</sequence>
<organism evidence="2 3">
    <name type="scientific">Sphingomonas agrestis</name>
    <dbReference type="NCBI Taxonomy" id="3080540"/>
    <lineage>
        <taxon>Bacteria</taxon>
        <taxon>Pseudomonadati</taxon>
        <taxon>Pseudomonadota</taxon>
        <taxon>Alphaproteobacteria</taxon>
        <taxon>Sphingomonadales</taxon>
        <taxon>Sphingomonadaceae</taxon>
        <taxon>Sphingomonas</taxon>
    </lineage>
</organism>
<protein>
    <submittedName>
        <fullName evidence="2">Uncharacterized protein</fullName>
    </submittedName>
</protein>
<reference evidence="2 3" key="1">
    <citation type="submission" date="2023-10" db="EMBL/GenBank/DDBJ databases">
        <title>Sphingomonas sp. HF-S4 16S ribosomal RNA gene Genome sequencing and assembly.</title>
        <authorList>
            <person name="Lee H."/>
        </authorList>
    </citation>
    <scope>NUCLEOTIDE SEQUENCE [LARGE SCALE GENOMIC DNA]</scope>
    <source>
        <strain evidence="2 3">HF-S4</strain>
    </source>
</reference>
<accession>A0ABU3Y2B1</accession>
<comment type="caution">
    <text evidence="2">The sequence shown here is derived from an EMBL/GenBank/DDBJ whole genome shotgun (WGS) entry which is preliminary data.</text>
</comment>